<dbReference type="RefSeq" id="XP_024340697.1">
    <property type="nucleotide sequence ID" value="XM_024480531.1"/>
</dbReference>
<dbReference type="Proteomes" id="UP000194127">
    <property type="component" value="Unassembled WGS sequence"/>
</dbReference>
<keyword evidence="3" id="KW-1185">Reference proteome</keyword>
<dbReference type="GeneID" id="36325481"/>
<accession>A0A1X6N667</accession>
<organism evidence="2 3">
    <name type="scientific">Postia placenta MAD-698-R-SB12</name>
    <dbReference type="NCBI Taxonomy" id="670580"/>
    <lineage>
        <taxon>Eukaryota</taxon>
        <taxon>Fungi</taxon>
        <taxon>Dikarya</taxon>
        <taxon>Basidiomycota</taxon>
        <taxon>Agaricomycotina</taxon>
        <taxon>Agaricomycetes</taxon>
        <taxon>Polyporales</taxon>
        <taxon>Adustoporiaceae</taxon>
        <taxon>Rhodonia</taxon>
    </lineage>
</organism>
<evidence type="ECO:0000256" key="1">
    <source>
        <dbReference type="SAM" id="SignalP"/>
    </source>
</evidence>
<evidence type="ECO:0000313" key="2">
    <source>
        <dbReference type="EMBL" id="OSX63903.1"/>
    </source>
</evidence>
<sequence length="53" mass="5692">MQFSRLSVLVAFLSLVVLAATGSPISDTDTAADTEADGQDLIVAYYDRRRSAN</sequence>
<gene>
    <name evidence="2" type="ORF">POSPLADRAFT_1054530</name>
</gene>
<feature type="chain" id="PRO_5010879568" evidence="1">
    <location>
        <begin position="23"/>
        <end position="53"/>
    </location>
</feature>
<name>A0A1X6N667_9APHY</name>
<proteinExistence type="predicted"/>
<feature type="signal peptide" evidence="1">
    <location>
        <begin position="1"/>
        <end position="22"/>
    </location>
</feature>
<evidence type="ECO:0000313" key="3">
    <source>
        <dbReference type="Proteomes" id="UP000194127"/>
    </source>
</evidence>
<dbReference type="EMBL" id="KZ110594">
    <property type="protein sequence ID" value="OSX63903.1"/>
    <property type="molecule type" value="Genomic_DNA"/>
</dbReference>
<keyword evidence="1" id="KW-0732">Signal</keyword>
<reference evidence="2 3" key="1">
    <citation type="submission" date="2017-04" db="EMBL/GenBank/DDBJ databases">
        <title>Genome Sequence of the Model Brown-Rot Fungus Postia placenta SB12.</title>
        <authorList>
            <consortium name="DOE Joint Genome Institute"/>
            <person name="Gaskell J."/>
            <person name="Kersten P."/>
            <person name="Larrondo L.F."/>
            <person name="Canessa P."/>
            <person name="Martinez D."/>
            <person name="Hibbett D."/>
            <person name="Schmoll M."/>
            <person name="Kubicek C.P."/>
            <person name="Martinez A.T."/>
            <person name="Yadav J."/>
            <person name="Master E."/>
            <person name="Magnuson J.K."/>
            <person name="James T."/>
            <person name="Yaver D."/>
            <person name="Berka R."/>
            <person name="Labutti K."/>
            <person name="Lipzen A."/>
            <person name="Aerts A."/>
            <person name="Barry K."/>
            <person name="Henrissat B."/>
            <person name="Blanchette R."/>
            <person name="Grigoriev I."/>
            <person name="Cullen D."/>
        </authorList>
    </citation>
    <scope>NUCLEOTIDE SEQUENCE [LARGE SCALE GENOMIC DNA]</scope>
    <source>
        <strain evidence="2 3">MAD-698-R-SB12</strain>
    </source>
</reference>
<dbReference type="AlphaFoldDB" id="A0A1X6N667"/>
<protein>
    <submittedName>
        <fullName evidence="2">Uncharacterized protein</fullName>
    </submittedName>
</protein>